<feature type="chain" id="PRO_5045989841" description="Calx-beta domain-containing protein" evidence="5">
    <location>
        <begin position="30"/>
        <end position="734"/>
    </location>
</feature>
<proteinExistence type="predicted"/>
<dbReference type="SUPFAM" id="SSF141072">
    <property type="entry name" value="CalX-like"/>
    <property type="match status" value="6"/>
</dbReference>
<evidence type="ECO:0000256" key="2">
    <source>
        <dbReference type="ARBA" id="ARBA00022737"/>
    </source>
</evidence>
<keyword evidence="3" id="KW-0106">Calcium</keyword>
<reference evidence="7 8" key="1">
    <citation type="submission" date="2020-07" db="EMBL/GenBank/DDBJ databases">
        <title>Draft whole-genome sequence of Heliobacterium chlorum DSM 3682, type strain.</title>
        <authorList>
            <person name="Kyndt J.A."/>
            <person name="Meyer T.E."/>
            <person name="Imhoff J.F."/>
        </authorList>
    </citation>
    <scope>NUCLEOTIDE SEQUENCE [LARGE SCALE GENOMIC DNA]</scope>
    <source>
        <strain evidence="7 8">DSM 3682</strain>
    </source>
</reference>
<organism evidence="7 8">
    <name type="scientific">Heliobacterium chlorum</name>
    <dbReference type="NCBI Taxonomy" id="2698"/>
    <lineage>
        <taxon>Bacteria</taxon>
        <taxon>Bacillati</taxon>
        <taxon>Bacillota</taxon>
        <taxon>Clostridia</taxon>
        <taxon>Eubacteriales</taxon>
        <taxon>Heliobacteriaceae</taxon>
        <taxon>Heliobacterium</taxon>
    </lineage>
</organism>
<dbReference type="PANTHER" id="PTHR11878">
    <property type="entry name" value="SODIUM/CALCIUM EXCHANGER"/>
    <property type="match status" value="1"/>
</dbReference>
<protein>
    <recommendedName>
        <fullName evidence="6">Calx-beta domain-containing protein</fullName>
    </recommendedName>
</protein>
<keyword evidence="2" id="KW-0677">Repeat</keyword>
<feature type="domain" description="Calx-beta" evidence="6">
    <location>
        <begin position="389"/>
        <end position="491"/>
    </location>
</feature>
<gene>
    <name evidence="7" type="ORF">H1S01_08995</name>
</gene>
<dbReference type="InterPro" id="IPR051171">
    <property type="entry name" value="CaCA"/>
</dbReference>
<dbReference type="RefSeq" id="WP_188039822.1">
    <property type="nucleotide sequence ID" value="NZ_JACVHF010000007.1"/>
</dbReference>
<dbReference type="SMART" id="SM00237">
    <property type="entry name" value="Calx_beta"/>
    <property type="match status" value="4"/>
</dbReference>
<dbReference type="Proteomes" id="UP000617402">
    <property type="component" value="Unassembled WGS sequence"/>
</dbReference>
<feature type="signal peptide" evidence="5">
    <location>
        <begin position="1"/>
        <end position="29"/>
    </location>
</feature>
<dbReference type="InterPro" id="IPR038081">
    <property type="entry name" value="CalX-like_sf"/>
</dbReference>
<dbReference type="EMBL" id="JACVHF010000007">
    <property type="protein sequence ID" value="MBC9784646.1"/>
    <property type="molecule type" value="Genomic_DNA"/>
</dbReference>
<comment type="caution">
    <text evidence="7">The sequence shown here is derived from an EMBL/GenBank/DDBJ whole genome shotgun (WGS) entry which is preliminary data.</text>
</comment>
<keyword evidence="4" id="KW-0813">Transport</keyword>
<feature type="domain" description="Calx-beta" evidence="6">
    <location>
        <begin position="502"/>
        <end position="604"/>
    </location>
</feature>
<evidence type="ECO:0000313" key="7">
    <source>
        <dbReference type="EMBL" id="MBC9784646.1"/>
    </source>
</evidence>
<evidence type="ECO:0000256" key="1">
    <source>
        <dbReference type="ARBA" id="ARBA00022729"/>
    </source>
</evidence>
<evidence type="ECO:0000256" key="4">
    <source>
        <dbReference type="ARBA" id="ARBA00023065"/>
    </source>
</evidence>
<evidence type="ECO:0000313" key="8">
    <source>
        <dbReference type="Proteomes" id="UP000617402"/>
    </source>
</evidence>
<accession>A0ABR7T4Q1</accession>
<evidence type="ECO:0000256" key="3">
    <source>
        <dbReference type="ARBA" id="ARBA00022837"/>
    </source>
</evidence>
<keyword evidence="4" id="KW-0406">Ion transport</keyword>
<evidence type="ECO:0000259" key="6">
    <source>
        <dbReference type="SMART" id="SM00237"/>
    </source>
</evidence>
<dbReference type="PANTHER" id="PTHR11878:SF65">
    <property type="entry name" value="NA_CA-EXCHANGE PROTEIN, ISOFORM G"/>
    <property type="match status" value="1"/>
</dbReference>
<keyword evidence="1 5" id="KW-0732">Signal</keyword>
<feature type="domain" description="Calx-beta" evidence="6">
    <location>
        <begin position="274"/>
        <end position="376"/>
    </location>
</feature>
<feature type="domain" description="Calx-beta" evidence="6">
    <location>
        <begin position="42"/>
        <end position="146"/>
    </location>
</feature>
<keyword evidence="8" id="KW-1185">Reference proteome</keyword>
<dbReference type="InterPro" id="IPR003644">
    <property type="entry name" value="Calx_beta"/>
</dbReference>
<sequence>MFKGVFFGMARTVLLLPILLLAGPLSAYALTPSTPVDELYRATVTIEDDDLDPATNPPVTVTAVDPDASEQALDRGKFQVSLNKAVASADVKVKYTVGGTATAGGDYSKLSGVVVIPKGKSSADIDVIPVDDKETEAPETVVITLAEGTGYSIGNSSSAKVIISDNEVSTKATLKIASVDPYASEQGLVHGKMQISLTSGVTDKDLPVTYKVGGTATAESDYKKLTGKAVIPKGKAWVDIDVTPMDNKETEGPETVVVTLAPEQNYSVSQASSATVTILDNDTAKRPALEVTAVDSGASERKLDKGRFQISLLSGVTADNLAIAYSVNGSATAGSDYEKLTGTGMIPKGKSSVNIDIVPIDDKTVEGPETVVLKLENSSAYSVSLLSSATVTIDDDESSSLPTVKVTTVTPEISERGTDKGLFRIELSSGTASSDLAVKYTVSGDGTPGKDYAALPGKAVIPKGKSSVDINVAAVDDQEVEASEKVILTLTDGDSYRASSNATVNIMDNDIASDPSVNIVAIDPYAAEQGKDKGKFRILLRSGVTADDLVVNYAVSGTATADLDYSPLSGTATIPKGTSSVDIDVTPLEDSEVESLETVIVTLTQSAAYKIGSQPSATVNIADNDFIERPLVKVTAVDPRASEKGLDKGRFEISLANGVVRTNLAVHYKVSGTATPGKDYTALTSVANIPAGKFSTNVDVQPINDREVEGPETVILTLVEGMGYGVAAPPSITE</sequence>
<name>A0ABR7T4Q1_HELCL</name>
<evidence type="ECO:0000256" key="5">
    <source>
        <dbReference type="SAM" id="SignalP"/>
    </source>
</evidence>
<dbReference type="Gene3D" id="2.60.40.2030">
    <property type="match status" value="6"/>
</dbReference>
<dbReference type="Pfam" id="PF03160">
    <property type="entry name" value="Calx-beta"/>
    <property type="match status" value="6"/>
</dbReference>